<sequence>MQRRDSGYAGRAVIPRRPSLEREQRTILPPGLSTSPGAHSSISGQPPAPPAYTPGRPRRDSLTQQARRDSVSAAPQPPIQPGRRDSVSGPQPPPQSVHRNSVSAGPQPPLPVRRATDPLPASNPSPPVSARRSSDSAPRGQGLLVSTRVRFNDENLICPSPIPMHERRRGWHNRRGDQLWTNKGDYKPAPPGQEYPPDLASYPDYGEGWMNEEGMRIDMQHRLIPKPPLRSALKRSRQPSNAGANPPPSFMPMRP</sequence>
<reference evidence="2" key="1">
    <citation type="submission" date="2022-01" db="EMBL/GenBank/DDBJ databases">
        <title>Comparative genomics reveals a dynamic genome evolution in the ectomycorrhizal milk-cap (Lactarius) mushrooms.</title>
        <authorList>
            <consortium name="DOE Joint Genome Institute"/>
            <person name="Lebreton A."/>
            <person name="Tang N."/>
            <person name="Kuo A."/>
            <person name="LaButti K."/>
            <person name="Drula E."/>
            <person name="Barry K."/>
            <person name="Clum A."/>
            <person name="Lipzen A."/>
            <person name="Mousain D."/>
            <person name="Ng V."/>
            <person name="Wang R."/>
            <person name="Wang X."/>
            <person name="Dai Y."/>
            <person name="Henrissat B."/>
            <person name="Grigoriev I.V."/>
            <person name="Guerin-Laguette A."/>
            <person name="Yu F."/>
            <person name="Martin F.M."/>
        </authorList>
    </citation>
    <scope>NUCLEOTIDE SEQUENCE</scope>
    <source>
        <strain evidence="2">QP</strain>
    </source>
</reference>
<feature type="compositionally biased region" description="Pro residues" evidence="1">
    <location>
        <begin position="245"/>
        <end position="255"/>
    </location>
</feature>
<evidence type="ECO:0000256" key="1">
    <source>
        <dbReference type="SAM" id="MobiDB-lite"/>
    </source>
</evidence>
<evidence type="ECO:0000313" key="3">
    <source>
        <dbReference type="Proteomes" id="UP001201163"/>
    </source>
</evidence>
<keyword evidence="3" id="KW-1185">Reference proteome</keyword>
<gene>
    <name evidence="2" type="ORF">EDB92DRAFT_1796937</name>
</gene>
<dbReference type="Proteomes" id="UP001201163">
    <property type="component" value="Unassembled WGS sequence"/>
</dbReference>
<name>A0AAD4Q8N2_9AGAM</name>
<protein>
    <submittedName>
        <fullName evidence="2">Uncharacterized protein</fullName>
    </submittedName>
</protein>
<proteinExistence type="predicted"/>
<organism evidence="2 3">
    <name type="scientific">Lactarius akahatsu</name>
    <dbReference type="NCBI Taxonomy" id="416441"/>
    <lineage>
        <taxon>Eukaryota</taxon>
        <taxon>Fungi</taxon>
        <taxon>Dikarya</taxon>
        <taxon>Basidiomycota</taxon>
        <taxon>Agaricomycotina</taxon>
        <taxon>Agaricomycetes</taxon>
        <taxon>Russulales</taxon>
        <taxon>Russulaceae</taxon>
        <taxon>Lactarius</taxon>
    </lineage>
</organism>
<feature type="region of interest" description="Disordered" evidence="1">
    <location>
        <begin position="1"/>
        <end position="146"/>
    </location>
</feature>
<feature type="compositionally biased region" description="Polar residues" evidence="1">
    <location>
        <begin position="32"/>
        <end position="44"/>
    </location>
</feature>
<evidence type="ECO:0000313" key="2">
    <source>
        <dbReference type="EMBL" id="KAH8992718.1"/>
    </source>
</evidence>
<comment type="caution">
    <text evidence="2">The sequence shown here is derived from an EMBL/GenBank/DDBJ whole genome shotgun (WGS) entry which is preliminary data.</text>
</comment>
<dbReference type="EMBL" id="JAKELL010000021">
    <property type="protein sequence ID" value="KAH8992718.1"/>
    <property type="molecule type" value="Genomic_DNA"/>
</dbReference>
<feature type="region of interest" description="Disordered" evidence="1">
    <location>
        <begin position="228"/>
        <end position="255"/>
    </location>
</feature>
<feature type="compositionally biased region" description="Basic and acidic residues" evidence="1">
    <location>
        <begin position="57"/>
        <end position="70"/>
    </location>
</feature>
<accession>A0AAD4Q8N2</accession>
<dbReference type="AlphaFoldDB" id="A0AAD4Q8N2"/>